<organism evidence="1 2">
    <name type="scientific">Luteimonas terrae</name>
    <dbReference type="NCBI Taxonomy" id="1530191"/>
    <lineage>
        <taxon>Bacteria</taxon>
        <taxon>Pseudomonadati</taxon>
        <taxon>Pseudomonadota</taxon>
        <taxon>Gammaproteobacteria</taxon>
        <taxon>Lysobacterales</taxon>
        <taxon>Lysobacteraceae</taxon>
        <taxon>Luteimonas</taxon>
    </lineage>
</organism>
<dbReference type="RefSeq" id="WP_310237004.1">
    <property type="nucleotide sequence ID" value="NZ_JAVDWO010000013.1"/>
</dbReference>
<dbReference type="Proteomes" id="UP001256588">
    <property type="component" value="Unassembled WGS sequence"/>
</dbReference>
<keyword evidence="2" id="KW-1185">Reference proteome</keyword>
<accession>A0ABU1Y1B2</accession>
<gene>
    <name evidence="1" type="ORF">J2W68_002893</name>
</gene>
<protein>
    <submittedName>
        <fullName evidence="1">Uncharacterized protein</fullName>
    </submittedName>
</protein>
<dbReference type="EMBL" id="JAVDWO010000013">
    <property type="protein sequence ID" value="MDR7194151.1"/>
    <property type="molecule type" value="Genomic_DNA"/>
</dbReference>
<proteinExistence type="predicted"/>
<name>A0ABU1Y1B2_9GAMM</name>
<evidence type="ECO:0000313" key="2">
    <source>
        <dbReference type="Proteomes" id="UP001256588"/>
    </source>
</evidence>
<evidence type="ECO:0000313" key="1">
    <source>
        <dbReference type="EMBL" id="MDR7194151.1"/>
    </source>
</evidence>
<sequence>MATEQQAALRSASGAPCSLDLLNGTARSSAETLSLTRADALEAVGWVLNPRKEVPREFAIVLDGDAAAYILKGIAGGPRPDVAKIYASESAASAGYRAGAALADVAPGTYAVHLAQDTYNVVTRCETGWVVQITE</sequence>
<comment type="caution">
    <text evidence="1">The sequence shown here is derived from an EMBL/GenBank/DDBJ whole genome shotgun (WGS) entry which is preliminary data.</text>
</comment>
<reference evidence="1 2" key="1">
    <citation type="submission" date="2023-07" db="EMBL/GenBank/DDBJ databases">
        <title>Sorghum-associated microbial communities from plants grown in Nebraska, USA.</title>
        <authorList>
            <person name="Schachtman D."/>
        </authorList>
    </citation>
    <scope>NUCLEOTIDE SEQUENCE [LARGE SCALE GENOMIC DNA]</scope>
    <source>
        <strain evidence="1 2">4099</strain>
    </source>
</reference>